<dbReference type="OrthoDB" id="28708at10239"/>
<accession>A0A0U4B295</accession>
<dbReference type="KEGG" id="vg:40078982"/>
<name>A0A0U4B295_9CAUD</name>
<gene>
    <name evidence="2" type="primary">25</name>
    <name evidence="2" type="ORF">CIRCUM_25</name>
</gene>
<reference evidence="2 3" key="1">
    <citation type="submission" date="2015-11" db="EMBL/GenBank/DDBJ databases">
        <authorList>
            <person name="Aziz R.M."/>
            <person name="Carl E.L."/>
            <person name="Farooq M.A."/>
            <person name="Gal B."/>
            <person name="Garcia Martinez K."/>
            <person name="Mathew K.J."/>
            <person name="Obando D.J."/>
            <person name="Robinson K.M."/>
            <person name="Robinson M.D."/>
            <person name="Sanders L.M."/>
            <person name="Silva M.P."/>
            <person name="Tasnim L."/>
            <person name="Vo M."/>
            <person name="Vo Q.D."/>
            <person name="Simon S.E."/>
            <person name="Hughes L.E."/>
            <person name="Benjamin R.C."/>
            <person name="Bradley K.W."/>
            <person name="Asai D.J."/>
            <person name="Bowman C.A."/>
            <person name="Russell D.A."/>
            <person name="Pope W.H."/>
            <person name="Jacobs-Sera D."/>
            <person name="Hendrix R.W."/>
            <person name="Hatfull G.F."/>
        </authorList>
    </citation>
    <scope>NUCLEOTIDE SEQUENCE [LARGE SCALE GENOMIC DNA]</scope>
</reference>
<feature type="transmembrane region" description="Helical" evidence="1">
    <location>
        <begin position="73"/>
        <end position="96"/>
    </location>
</feature>
<organism evidence="2 3">
    <name type="scientific">Arthrobacter phage Circum</name>
    <dbReference type="NCBI Taxonomy" id="1772295"/>
    <lineage>
        <taxon>Viruses</taxon>
        <taxon>Duplodnaviria</taxon>
        <taxon>Heunggongvirae</taxon>
        <taxon>Uroviricota</taxon>
        <taxon>Caudoviricetes</taxon>
        <taxon>Mudcatvirus</taxon>
        <taxon>Mudcatvirus circum</taxon>
    </lineage>
</organism>
<dbReference type="GeneID" id="40078982"/>
<keyword evidence="1" id="KW-1133">Transmembrane helix</keyword>
<dbReference type="EMBL" id="KU160642">
    <property type="protein sequence ID" value="ALY08782.1"/>
    <property type="molecule type" value="Genomic_DNA"/>
</dbReference>
<protein>
    <submittedName>
        <fullName evidence="2">Uncharacterized protein</fullName>
    </submittedName>
</protein>
<proteinExistence type="predicted"/>
<evidence type="ECO:0000256" key="1">
    <source>
        <dbReference type="SAM" id="Phobius"/>
    </source>
</evidence>
<dbReference type="Proteomes" id="UP000222527">
    <property type="component" value="Segment"/>
</dbReference>
<dbReference type="RefSeq" id="YP_009603114.1">
    <property type="nucleotide sequence ID" value="NC_041948.1"/>
</dbReference>
<keyword evidence="1" id="KW-0812">Transmembrane</keyword>
<feature type="transmembrane region" description="Helical" evidence="1">
    <location>
        <begin position="40"/>
        <end position="58"/>
    </location>
</feature>
<feature type="transmembrane region" description="Helical" evidence="1">
    <location>
        <begin position="103"/>
        <end position="119"/>
    </location>
</feature>
<keyword evidence="3" id="KW-1185">Reference proteome</keyword>
<sequence length="155" mass="17581">MTMRFTIMKTRTTMVSLLKKPLQTFQSIYLKIAEPRNIRILLFLAYLIFIIIGFNGLAHPPRSYEQALGSMNLVFAMFGFVSFGALLGSIAVLPGIWWLERSGLLSMGIGVLFYVLILHERHASPFAMGIAFIALLVCAVRWLEIRRYQLAPREG</sequence>
<keyword evidence="1" id="KW-0472">Membrane</keyword>
<feature type="transmembrane region" description="Helical" evidence="1">
    <location>
        <begin position="125"/>
        <end position="143"/>
    </location>
</feature>
<evidence type="ECO:0000313" key="3">
    <source>
        <dbReference type="Proteomes" id="UP000222527"/>
    </source>
</evidence>
<evidence type="ECO:0000313" key="2">
    <source>
        <dbReference type="EMBL" id="ALY08782.1"/>
    </source>
</evidence>